<evidence type="ECO:0000256" key="4">
    <source>
        <dbReference type="ARBA" id="ARBA00022655"/>
    </source>
</evidence>
<evidence type="ECO:0000256" key="8">
    <source>
        <dbReference type="PIRSR" id="PIRSR000388-1"/>
    </source>
</evidence>
<evidence type="ECO:0000256" key="3">
    <source>
        <dbReference type="ARBA" id="ARBA00011424"/>
    </source>
</evidence>
<keyword evidence="7" id="KW-0963">Cytoplasm</keyword>
<dbReference type="Pfam" id="PF02548">
    <property type="entry name" value="Pantoate_transf"/>
    <property type="match status" value="1"/>
</dbReference>
<comment type="subcellular location">
    <subcellularLocation>
        <location evidence="7">Cytoplasm</location>
    </subcellularLocation>
</comment>
<comment type="cofactor">
    <cofactor evidence="7 10">
        <name>Mg(2+)</name>
        <dbReference type="ChEBI" id="CHEBI:18420"/>
    </cofactor>
    <text evidence="7 10">Binds 1 Mg(2+) ion per subunit.</text>
</comment>
<evidence type="ECO:0000313" key="11">
    <source>
        <dbReference type="EMBL" id="ACM92797.1"/>
    </source>
</evidence>
<dbReference type="PIRSF" id="PIRSF000388">
    <property type="entry name" value="Pantoate_hydroxy_MeTrfase"/>
    <property type="match status" value="1"/>
</dbReference>
<dbReference type="AlphaFoldDB" id="B9L8Y5"/>
<dbReference type="GO" id="GO:0008168">
    <property type="term" value="F:methyltransferase activity"/>
    <property type="evidence" value="ECO:0007669"/>
    <property type="project" value="UniProtKB-KW"/>
</dbReference>
<dbReference type="GO" id="GO:0000287">
    <property type="term" value="F:magnesium ion binding"/>
    <property type="evidence" value="ECO:0007669"/>
    <property type="project" value="TreeGrafter"/>
</dbReference>
<comment type="similarity">
    <text evidence="2 7">Belongs to the PanB family.</text>
</comment>
<keyword evidence="4 7" id="KW-0566">Pantothenate biosynthesis</keyword>
<comment type="subunit">
    <text evidence="3 7">Homodecamer; pentamer of dimers.</text>
</comment>
<dbReference type="InterPro" id="IPR040442">
    <property type="entry name" value="Pyrv_kinase-like_dom_sf"/>
</dbReference>
<dbReference type="SUPFAM" id="SSF51621">
    <property type="entry name" value="Phosphoenolpyruvate/pyruvate domain"/>
    <property type="match status" value="1"/>
</dbReference>
<dbReference type="InterPro" id="IPR015813">
    <property type="entry name" value="Pyrv/PenolPyrv_kinase-like_dom"/>
</dbReference>
<gene>
    <name evidence="7 11" type="primary">panB</name>
    <name evidence="11" type="ordered locus">NAMH_0682</name>
</gene>
<dbReference type="RefSeq" id="WP_015901849.1">
    <property type="nucleotide sequence ID" value="NC_012115.1"/>
</dbReference>
<proteinExistence type="inferred from homology"/>
<organism evidence="11 12">
    <name type="scientific">Nautilia profundicola (strain ATCC BAA-1463 / DSM 18972 / AmH)</name>
    <dbReference type="NCBI Taxonomy" id="598659"/>
    <lineage>
        <taxon>Bacteria</taxon>
        <taxon>Pseudomonadati</taxon>
        <taxon>Campylobacterota</taxon>
        <taxon>Epsilonproteobacteria</taxon>
        <taxon>Nautiliales</taxon>
        <taxon>Nautiliaceae</taxon>
        <taxon>Nautilia</taxon>
    </lineage>
</organism>
<dbReference type="HOGENOM" id="CLU_036645_1_0_7"/>
<dbReference type="PANTHER" id="PTHR20881:SF0">
    <property type="entry name" value="3-METHYL-2-OXOBUTANOATE HYDROXYMETHYLTRANSFERASE"/>
    <property type="match status" value="1"/>
</dbReference>
<dbReference type="HAMAP" id="MF_00156">
    <property type="entry name" value="PanB"/>
    <property type="match status" value="1"/>
</dbReference>
<keyword evidence="5 7" id="KW-0808">Transferase</keyword>
<dbReference type="STRING" id="598659.NAMH_0682"/>
<dbReference type="NCBIfam" id="NF001452">
    <property type="entry name" value="PRK00311.1"/>
    <property type="match status" value="1"/>
</dbReference>
<dbReference type="GO" id="GO:0003864">
    <property type="term" value="F:3-methyl-2-oxobutanoate hydroxymethyltransferase activity"/>
    <property type="evidence" value="ECO:0007669"/>
    <property type="project" value="UniProtKB-UniRule"/>
</dbReference>
<accession>B9L8Y5</accession>
<dbReference type="NCBIfam" id="TIGR00222">
    <property type="entry name" value="panB"/>
    <property type="match status" value="1"/>
</dbReference>
<comment type="function">
    <text evidence="6 7">Catalyzes the reversible reaction in which hydroxymethyl group from 5,10-methylenetetrahydrofolate is transferred onto alpha-ketoisovalerate to form ketopantoate.</text>
</comment>
<dbReference type="GO" id="GO:0032259">
    <property type="term" value="P:methylation"/>
    <property type="evidence" value="ECO:0007669"/>
    <property type="project" value="UniProtKB-KW"/>
</dbReference>
<feature type="binding site" evidence="7 9">
    <location>
        <position position="107"/>
    </location>
    <ligand>
        <name>3-methyl-2-oxobutanoate</name>
        <dbReference type="ChEBI" id="CHEBI:11851"/>
    </ligand>
</feature>
<dbReference type="EC" id="2.1.2.11" evidence="7"/>
<keyword evidence="12" id="KW-1185">Reference proteome</keyword>
<feature type="binding site" evidence="7 10">
    <location>
        <position position="109"/>
    </location>
    <ligand>
        <name>Mg(2+)</name>
        <dbReference type="ChEBI" id="CHEBI:18420"/>
    </ligand>
</feature>
<evidence type="ECO:0000256" key="5">
    <source>
        <dbReference type="ARBA" id="ARBA00022679"/>
    </source>
</evidence>
<sequence length="258" mass="28580">MKNTLKTLYKKDKLTMITAYDALFAKIFDNIADIILVGDSLNMSFLGESDTLNATVDQMIYHTRAVCNGAKKAYIVCDMPFGSYVTPEKGLENAVRIYKETKADAVKLEGGAEKAEHVKLLTDNAIAVVGHIGLMPQFSRSEGGYIVKGKDEDSRKRLLEDAKAIEEAGAVMLVIEGVKEDVAREITESVNIPTIGIGAGRYTTGQVLVWSDMLGFFEEFKPKFVRRYLNGAELVRDAVKKYAEDVKNGKFPGEEEIY</sequence>
<dbReference type="KEGG" id="nam:NAMH_0682"/>
<keyword evidence="7 10" id="KW-0460">Magnesium</keyword>
<dbReference type="GO" id="GO:0015940">
    <property type="term" value="P:pantothenate biosynthetic process"/>
    <property type="evidence" value="ECO:0007669"/>
    <property type="project" value="UniProtKB-UniRule"/>
</dbReference>
<dbReference type="eggNOG" id="COG0413">
    <property type="taxonomic scope" value="Bacteria"/>
</dbReference>
<name>B9L8Y5_NAUPA</name>
<evidence type="ECO:0000256" key="10">
    <source>
        <dbReference type="PIRSR" id="PIRSR000388-3"/>
    </source>
</evidence>
<evidence type="ECO:0000256" key="7">
    <source>
        <dbReference type="HAMAP-Rule" id="MF_00156"/>
    </source>
</evidence>
<feature type="binding site" evidence="7 9">
    <location>
        <begin position="39"/>
        <end position="40"/>
    </location>
    <ligand>
        <name>3-methyl-2-oxobutanoate</name>
        <dbReference type="ChEBI" id="CHEBI:11851"/>
    </ligand>
</feature>
<comment type="pathway">
    <text evidence="1 7">Cofactor biosynthesis; (R)-pantothenate biosynthesis; (R)-pantoate from 3-methyl-2-oxobutanoate: step 1/2.</text>
</comment>
<evidence type="ECO:0000256" key="2">
    <source>
        <dbReference type="ARBA" id="ARBA00008676"/>
    </source>
</evidence>
<feature type="binding site" evidence="7 10">
    <location>
        <position position="78"/>
    </location>
    <ligand>
        <name>Mg(2+)</name>
        <dbReference type="ChEBI" id="CHEBI:18420"/>
    </ligand>
</feature>
<dbReference type="OrthoDB" id="9781789at2"/>
<feature type="active site" description="Proton acceptor" evidence="7 8">
    <location>
        <position position="176"/>
    </location>
</feature>
<evidence type="ECO:0000256" key="6">
    <source>
        <dbReference type="ARBA" id="ARBA00056497"/>
    </source>
</evidence>
<dbReference type="PANTHER" id="PTHR20881">
    <property type="entry name" value="3-METHYL-2-OXOBUTANOATE HYDROXYMETHYLTRANSFERASE"/>
    <property type="match status" value="1"/>
</dbReference>
<keyword evidence="7 10" id="KW-0479">Metal-binding</keyword>
<dbReference type="CDD" id="cd06557">
    <property type="entry name" value="KPHMT-like"/>
    <property type="match status" value="1"/>
</dbReference>
<dbReference type="EMBL" id="CP001279">
    <property type="protein sequence ID" value="ACM92797.1"/>
    <property type="molecule type" value="Genomic_DNA"/>
</dbReference>
<evidence type="ECO:0000256" key="9">
    <source>
        <dbReference type="PIRSR" id="PIRSR000388-2"/>
    </source>
</evidence>
<dbReference type="FunFam" id="3.20.20.60:FF:000003">
    <property type="entry name" value="3-methyl-2-oxobutanoate hydroxymethyltransferase"/>
    <property type="match status" value="1"/>
</dbReference>
<evidence type="ECO:0000313" key="12">
    <source>
        <dbReference type="Proteomes" id="UP000000448"/>
    </source>
</evidence>
<comment type="catalytic activity">
    <reaction evidence="7">
        <text>(6R)-5,10-methylene-5,6,7,8-tetrahydrofolate + 3-methyl-2-oxobutanoate + H2O = 2-dehydropantoate + (6S)-5,6,7,8-tetrahydrofolate</text>
        <dbReference type="Rhea" id="RHEA:11824"/>
        <dbReference type="ChEBI" id="CHEBI:11561"/>
        <dbReference type="ChEBI" id="CHEBI:11851"/>
        <dbReference type="ChEBI" id="CHEBI:15377"/>
        <dbReference type="ChEBI" id="CHEBI:15636"/>
        <dbReference type="ChEBI" id="CHEBI:57453"/>
        <dbReference type="EC" id="2.1.2.11"/>
    </reaction>
</comment>
<feature type="binding site" evidence="7 10">
    <location>
        <position position="39"/>
    </location>
    <ligand>
        <name>Mg(2+)</name>
        <dbReference type="ChEBI" id="CHEBI:18420"/>
    </ligand>
</feature>
<dbReference type="Gene3D" id="3.20.20.60">
    <property type="entry name" value="Phosphoenolpyruvate-binding domains"/>
    <property type="match status" value="1"/>
</dbReference>
<reference evidence="11 12" key="1">
    <citation type="journal article" date="2009" name="PLoS Genet.">
        <title>Adaptations to submarine hydrothermal environments exemplified by the genome of Nautilia profundicola.</title>
        <authorList>
            <person name="Campbell B.J."/>
            <person name="Smith J.L."/>
            <person name="Hanson T.E."/>
            <person name="Klotz M.G."/>
            <person name="Stein L.Y."/>
            <person name="Lee C.K."/>
            <person name="Wu D."/>
            <person name="Robinson J.M."/>
            <person name="Khouri H.M."/>
            <person name="Eisen J.A."/>
            <person name="Cary S.C."/>
        </authorList>
    </citation>
    <scope>NUCLEOTIDE SEQUENCE [LARGE SCALE GENOMIC DNA]</scope>
    <source>
        <strain evidence="12">ATCC BAA-1463 / DSM 18972 / AmH</strain>
    </source>
</reference>
<dbReference type="Proteomes" id="UP000000448">
    <property type="component" value="Chromosome"/>
</dbReference>
<dbReference type="UniPathway" id="UPA00028">
    <property type="reaction ID" value="UER00003"/>
</dbReference>
<dbReference type="GO" id="GO:0005737">
    <property type="term" value="C:cytoplasm"/>
    <property type="evidence" value="ECO:0007669"/>
    <property type="project" value="UniProtKB-SubCell"/>
</dbReference>
<dbReference type="InterPro" id="IPR003700">
    <property type="entry name" value="Pantoate_hydroxy_MeTrfase"/>
</dbReference>
<evidence type="ECO:0000256" key="1">
    <source>
        <dbReference type="ARBA" id="ARBA00005033"/>
    </source>
</evidence>
<feature type="binding site" evidence="7 9">
    <location>
        <position position="78"/>
    </location>
    <ligand>
        <name>3-methyl-2-oxobutanoate</name>
        <dbReference type="ChEBI" id="CHEBI:11851"/>
    </ligand>
</feature>
<protein>
    <recommendedName>
        <fullName evidence="7">3-methyl-2-oxobutanoate hydroxymethyltransferase</fullName>
        <ecNumber evidence="7">2.1.2.11</ecNumber>
    </recommendedName>
    <alternativeName>
        <fullName evidence="7">Ketopantoate hydroxymethyltransferase</fullName>
        <shortName evidence="7">KPHMT</shortName>
    </alternativeName>
</protein>